<dbReference type="PANTHER" id="PTHR11596:SF5">
    <property type="entry name" value="ALKALINE PHOSPHATASE"/>
    <property type="match status" value="1"/>
</dbReference>
<protein>
    <submittedName>
        <fullName evidence="3">Alkaline phosphatase</fullName>
    </submittedName>
</protein>
<sequence>MSGFYLKKMISGLDTEANVDSSVKSNQKKEENVIMLVGDGMGPSQVSAAAYLKGKGYVAGELTMDQFSNLGYARTFSHDNTVTDSAAAVTAFSSANKTDNGVVGKAPKTVEHSENEDHFNVESVLESAEKADKSTGLVSTARITHATPAAFASHVENRDNENEIAKQMLLDHDIEVLLGGGKRHFLPKEDGGKREDGKT</sequence>
<name>A0ABY4H458_9BACI</name>
<dbReference type="Proteomes" id="UP000831880">
    <property type="component" value="Chromosome"/>
</dbReference>
<dbReference type="PRINTS" id="PR00113">
    <property type="entry name" value="ALKPHPHTASE"/>
</dbReference>
<dbReference type="CDD" id="cd16012">
    <property type="entry name" value="ALP"/>
    <property type="match status" value="1"/>
</dbReference>
<evidence type="ECO:0000256" key="1">
    <source>
        <dbReference type="ARBA" id="ARBA00022553"/>
    </source>
</evidence>
<dbReference type="EMBL" id="CP095074">
    <property type="protein sequence ID" value="UOQ95104.1"/>
    <property type="molecule type" value="Genomic_DNA"/>
</dbReference>
<dbReference type="Pfam" id="PF00245">
    <property type="entry name" value="Alk_phosphatase"/>
    <property type="match status" value="1"/>
</dbReference>
<dbReference type="InterPro" id="IPR017850">
    <property type="entry name" value="Alkaline_phosphatase_core_sf"/>
</dbReference>
<evidence type="ECO:0000313" key="3">
    <source>
        <dbReference type="EMBL" id="UOQ95104.1"/>
    </source>
</evidence>
<evidence type="ECO:0000256" key="2">
    <source>
        <dbReference type="RuleBase" id="RU003946"/>
    </source>
</evidence>
<dbReference type="RefSeq" id="WP_244754957.1">
    <property type="nucleotide sequence ID" value="NZ_CP095074.1"/>
</dbReference>
<dbReference type="SUPFAM" id="SSF53649">
    <property type="entry name" value="Alkaline phosphatase-like"/>
    <property type="match status" value="1"/>
</dbReference>
<dbReference type="PANTHER" id="PTHR11596">
    <property type="entry name" value="ALKALINE PHOSPHATASE"/>
    <property type="match status" value="1"/>
</dbReference>
<comment type="similarity">
    <text evidence="2">Belongs to the alkaline phosphatase family.</text>
</comment>
<gene>
    <name evidence="3" type="ORF">MUO14_09320</name>
</gene>
<evidence type="ECO:0000313" key="4">
    <source>
        <dbReference type="Proteomes" id="UP000831880"/>
    </source>
</evidence>
<keyword evidence="4" id="KW-1185">Reference proteome</keyword>
<keyword evidence="1" id="KW-0597">Phosphoprotein</keyword>
<organism evidence="3 4">
    <name type="scientific">Halobacillus shinanisalinarum</name>
    <dbReference type="NCBI Taxonomy" id="2932258"/>
    <lineage>
        <taxon>Bacteria</taxon>
        <taxon>Bacillati</taxon>
        <taxon>Bacillota</taxon>
        <taxon>Bacilli</taxon>
        <taxon>Bacillales</taxon>
        <taxon>Bacillaceae</taxon>
        <taxon>Halobacillus</taxon>
    </lineage>
</organism>
<proteinExistence type="inferred from homology"/>
<reference evidence="3 4" key="1">
    <citation type="submission" date="2022-04" db="EMBL/GenBank/DDBJ databases">
        <title>Halobacillus sp. isolated from saltern.</title>
        <authorList>
            <person name="Won M."/>
            <person name="Lee C.-M."/>
            <person name="Woen H.-Y."/>
            <person name="Kwon S.-W."/>
        </authorList>
    </citation>
    <scope>NUCLEOTIDE SEQUENCE [LARGE SCALE GENOMIC DNA]</scope>
    <source>
        <strain evidence="3 4">SSTM10-2</strain>
    </source>
</reference>
<dbReference type="InterPro" id="IPR001952">
    <property type="entry name" value="Alkaline_phosphatase"/>
</dbReference>
<dbReference type="SMART" id="SM00098">
    <property type="entry name" value="alkPPc"/>
    <property type="match status" value="1"/>
</dbReference>
<accession>A0ABY4H458</accession>
<dbReference type="Gene3D" id="3.40.720.10">
    <property type="entry name" value="Alkaline Phosphatase, subunit A"/>
    <property type="match status" value="1"/>
</dbReference>